<feature type="transmembrane region" description="Helical" evidence="1">
    <location>
        <begin position="109"/>
        <end position="130"/>
    </location>
</feature>
<evidence type="ECO:0000313" key="2">
    <source>
        <dbReference type="EMBL" id="MBB3931201.1"/>
    </source>
</evidence>
<dbReference type="RefSeq" id="WP_183398864.1">
    <property type="nucleotide sequence ID" value="NZ_JACIDS010000003.1"/>
</dbReference>
<protein>
    <submittedName>
        <fullName evidence="2">Steroid 5-alpha reductase family enzyme</fullName>
    </submittedName>
</protein>
<dbReference type="EMBL" id="JACIDS010000003">
    <property type="protein sequence ID" value="MBB3931201.1"/>
    <property type="molecule type" value="Genomic_DNA"/>
</dbReference>
<name>A0A840AQR1_9HYPH</name>
<feature type="transmembrane region" description="Helical" evidence="1">
    <location>
        <begin position="37"/>
        <end position="54"/>
    </location>
</feature>
<accession>A0A840AQR1</accession>
<dbReference type="Pfam" id="PF06966">
    <property type="entry name" value="DUF1295"/>
    <property type="match status" value="1"/>
</dbReference>
<dbReference type="GO" id="GO:0016020">
    <property type="term" value="C:membrane"/>
    <property type="evidence" value="ECO:0007669"/>
    <property type="project" value="TreeGrafter"/>
</dbReference>
<dbReference type="Gene3D" id="1.20.120.1630">
    <property type="match status" value="1"/>
</dbReference>
<keyword evidence="1" id="KW-0472">Membrane</keyword>
<keyword evidence="1" id="KW-1133">Transmembrane helix</keyword>
<evidence type="ECO:0000313" key="3">
    <source>
        <dbReference type="Proteomes" id="UP000553963"/>
    </source>
</evidence>
<gene>
    <name evidence="2" type="ORF">GGR25_002251</name>
</gene>
<dbReference type="PANTHER" id="PTHR32251:SF17">
    <property type="entry name" value="STEROID 5-ALPHA REDUCTASE C-TERMINAL DOMAIN-CONTAINING PROTEIN"/>
    <property type="match status" value="1"/>
</dbReference>
<dbReference type="InterPro" id="IPR010721">
    <property type="entry name" value="UstE-like"/>
</dbReference>
<keyword evidence="3" id="KW-1185">Reference proteome</keyword>
<organism evidence="2 3">
    <name type="scientific">Kaistia hirudinis</name>
    <dbReference type="NCBI Taxonomy" id="1293440"/>
    <lineage>
        <taxon>Bacteria</taxon>
        <taxon>Pseudomonadati</taxon>
        <taxon>Pseudomonadota</taxon>
        <taxon>Alphaproteobacteria</taxon>
        <taxon>Hyphomicrobiales</taxon>
        <taxon>Kaistiaceae</taxon>
        <taxon>Kaistia</taxon>
    </lineage>
</organism>
<dbReference type="PANTHER" id="PTHR32251">
    <property type="entry name" value="3-OXO-5-ALPHA-STEROID 4-DEHYDROGENASE"/>
    <property type="match status" value="1"/>
</dbReference>
<dbReference type="AlphaFoldDB" id="A0A840AQR1"/>
<reference evidence="2 3" key="1">
    <citation type="submission" date="2020-08" db="EMBL/GenBank/DDBJ databases">
        <title>Genomic Encyclopedia of Type Strains, Phase IV (KMG-IV): sequencing the most valuable type-strain genomes for metagenomic binning, comparative biology and taxonomic classification.</title>
        <authorList>
            <person name="Goeker M."/>
        </authorList>
    </citation>
    <scope>NUCLEOTIDE SEQUENCE [LARGE SCALE GENOMIC DNA]</scope>
    <source>
        <strain evidence="2 3">DSM 25966</strain>
    </source>
</reference>
<sequence>MSLLVPFVGLAVFLSLAMTGAWLVAERSGNHGWVDTIWSLSTGVAAVAAALWPIGAESWIPRQVLVAGLAAAWSLRLGLHILRRTLKGGDDPRYAALRREWGSSARRRLFQFLQIQALAGLVLALGVAAAAHNPVATWRIADGVAVALAIIAVLGEGIADRQLACFRAVPANRGRICDQGLWGMSRHPNYFFEWLGWLAYPLFAIDLAGAHPWGFTALLAPLLMYALLVHASGIPPTEAHMLRSRGDAFRNYQRRVNAFWPGPARRSNGRA</sequence>
<feature type="transmembrane region" description="Helical" evidence="1">
    <location>
        <begin position="136"/>
        <end position="154"/>
    </location>
</feature>
<feature type="transmembrane region" description="Helical" evidence="1">
    <location>
        <begin position="215"/>
        <end position="235"/>
    </location>
</feature>
<dbReference type="Proteomes" id="UP000553963">
    <property type="component" value="Unassembled WGS sequence"/>
</dbReference>
<proteinExistence type="predicted"/>
<keyword evidence="1" id="KW-0812">Transmembrane</keyword>
<feature type="transmembrane region" description="Helical" evidence="1">
    <location>
        <begin position="6"/>
        <end position="25"/>
    </location>
</feature>
<comment type="caution">
    <text evidence="2">The sequence shown here is derived from an EMBL/GenBank/DDBJ whole genome shotgun (WGS) entry which is preliminary data.</text>
</comment>
<evidence type="ECO:0000256" key="1">
    <source>
        <dbReference type="SAM" id="Phobius"/>
    </source>
</evidence>
<feature type="transmembrane region" description="Helical" evidence="1">
    <location>
        <begin position="190"/>
        <end position="209"/>
    </location>
</feature>